<dbReference type="OrthoDB" id="3219836at2759"/>
<reference evidence="1 2" key="1">
    <citation type="submission" date="2016-06" db="EMBL/GenBank/DDBJ databases">
        <title>Comparative genomics of the ectomycorrhizal sister species Rhizopogon vinicolor and Rhizopogon vesiculosus (Basidiomycota: Boletales) reveals a divergence of the mating type B locus.</title>
        <authorList>
            <consortium name="DOE Joint Genome Institute"/>
            <person name="Mujic A.B."/>
            <person name="Kuo A."/>
            <person name="Tritt A."/>
            <person name="Lipzen A."/>
            <person name="Chen C."/>
            <person name="Johnson J."/>
            <person name="Sharma A."/>
            <person name="Barry K."/>
            <person name="Grigoriev I.V."/>
            <person name="Spatafora J.W."/>
        </authorList>
    </citation>
    <scope>NUCLEOTIDE SEQUENCE [LARGE SCALE GENOMIC DNA]</scope>
    <source>
        <strain evidence="1 2">AM-OR11-026</strain>
    </source>
</reference>
<dbReference type="STRING" id="1314800.A0A1B7N7G8"/>
<protein>
    <submittedName>
        <fullName evidence="1">Uncharacterized protein</fullName>
    </submittedName>
</protein>
<evidence type="ECO:0000313" key="2">
    <source>
        <dbReference type="Proteomes" id="UP000092154"/>
    </source>
</evidence>
<sequence length="207" mass="22200">MPAPEVALIHTHENAKTLGHVNLMVDTLIANATIEDLRAITRNLLATGTPNLAAAFTAAARSRLRQTSAKRIATTNGLFTTSLNGIYAIPTAELDKALARARSLYGAGMGFASLNILSSIVKATVGLRWEDDGAMAHVLAVIDADISQAIQSCKEELEGGRVNDLTAAHETIGNLWSGIRESDRDVEIWGGEFPFDRASTSIECWKI</sequence>
<evidence type="ECO:0000313" key="1">
    <source>
        <dbReference type="EMBL" id="OAX40790.1"/>
    </source>
</evidence>
<proteinExistence type="predicted"/>
<gene>
    <name evidence="1" type="ORF">K503DRAFT_768275</name>
</gene>
<name>A0A1B7N7G8_9AGAM</name>
<keyword evidence="2" id="KW-1185">Reference proteome</keyword>
<organism evidence="1 2">
    <name type="scientific">Rhizopogon vinicolor AM-OR11-026</name>
    <dbReference type="NCBI Taxonomy" id="1314800"/>
    <lineage>
        <taxon>Eukaryota</taxon>
        <taxon>Fungi</taxon>
        <taxon>Dikarya</taxon>
        <taxon>Basidiomycota</taxon>
        <taxon>Agaricomycotina</taxon>
        <taxon>Agaricomycetes</taxon>
        <taxon>Agaricomycetidae</taxon>
        <taxon>Boletales</taxon>
        <taxon>Suillineae</taxon>
        <taxon>Rhizopogonaceae</taxon>
        <taxon>Rhizopogon</taxon>
    </lineage>
</organism>
<dbReference type="AlphaFoldDB" id="A0A1B7N7G8"/>
<dbReference type="Proteomes" id="UP000092154">
    <property type="component" value="Unassembled WGS sequence"/>
</dbReference>
<dbReference type="InParanoid" id="A0A1B7N7G8"/>
<accession>A0A1B7N7G8</accession>
<dbReference type="EMBL" id="KV448200">
    <property type="protein sequence ID" value="OAX40790.1"/>
    <property type="molecule type" value="Genomic_DNA"/>
</dbReference>